<feature type="region of interest" description="Disordered" evidence="1">
    <location>
        <begin position="161"/>
        <end position="181"/>
    </location>
</feature>
<dbReference type="GeneID" id="30908747"/>
<evidence type="ECO:0008006" key="5">
    <source>
        <dbReference type="Google" id="ProtNLM"/>
    </source>
</evidence>
<protein>
    <recommendedName>
        <fullName evidence="5">SICA antigen</fullName>
    </recommendedName>
</protein>
<dbReference type="RefSeq" id="XP_019914333.1">
    <property type="nucleotide sequence ID" value="XM_020058830.1"/>
</dbReference>
<feature type="compositionally biased region" description="Basic and acidic residues" evidence="1">
    <location>
        <begin position="161"/>
        <end position="172"/>
    </location>
</feature>
<evidence type="ECO:0000256" key="1">
    <source>
        <dbReference type="SAM" id="MobiDB-lite"/>
    </source>
</evidence>
<proteinExistence type="predicted"/>
<accession>A0A1B1DY02</accession>
<dbReference type="KEGG" id="pcot:PCOAH_00020210"/>
<evidence type="ECO:0000313" key="3">
    <source>
        <dbReference type="EMBL" id="ANQ07638.1"/>
    </source>
</evidence>
<dbReference type="Proteomes" id="UP000092716">
    <property type="component" value="Chromosome 8"/>
</dbReference>
<gene>
    <name evidence="3" type="ORF">PCOAH_00020210</name>
</gene>
<evidence type="ECO:0000313" key="4">
    <source>
        <dbReference type="Proteomes" id="UP000092716"/>
    </source>
</evidence>
<feature type="signal peptide" evidence="2">
    <location>
        <begin position="1"/>
        <end position="20"/>
    </location>
</feature>
<name>A0A1B1DY02_9APIC</name>
<dbReference type="VEuPathDB" id="PlasmoDB:PCOAH_00020210"/>
<keyword evidence="2" id="KW-0732">Signal</keyword>
<keyword evidence="4" id="KW-1185">Reference proteome</keyword>
<reference evidence="4" key="1">
    <citation type="submission" date="2016-06" db="EMBL/GenBank/DDBJ databases">
        <title>First high quality genome sequence of Plasmodium coatneyi using continuous long reads from single molecule, real-time sequencing.</title>
        <authorList>
            <person name="Chien J.-T."/>
            <person name="Pakala S.B."/>
            <person name="Geraldo J.A."/>
            <person name="Lapp S.A."/>
            <person name="Barnwell J.W."/>
            <person name="Kissinger J.C."/>
            <person name="Galinski M.R."/>
            <person name="Humphrey J.C."/>
        </authorList>
    </citation>
    <scope>NUCLEOTIDE SEQUENCE [LARGE SCALE GENOMIC DNA]</scope>
    <source>
        <strain evidence="4">Hackeri</strain>
    </source>
</reference>
<sequence>MKLFHALVLLILPLARFTRGENPSGGSGDGSSGGVVFPRDFEKDMNELDLSGLEEDIEGIDEVEHKDYYQYVTQLYVYVRIDKKYRTFRNHLQLIRLGEKYMTLLQNAMINVQMKKTGVGIFTCFYQDKAMTENLVTYFLMQKEVDFLEVGFDRRFPEGRSEPIVDVDERIEPQGQSDEEL</sequence>
<dbReference type="OrthoDB" id="369974at2759"/>
<organism evidence="3 4">
    <name type="scientific">Plasmodium coatneyi</name>
    <dbReference type="NCBI Taxonomy" id="208452"/>
    <lineage>
        <taxon>Eukaryota</taxon>
        <taxon>Sar</taxon>
        <taxon>Alveolata</taxon>
        <taxon>Apicomplexa</taxon>
        <taxon>Aconoidasida</taxon>
        <taxon>Haemosporida</taxon>
        <taxon>Plasmodiidae</taxon>
        <taxon>Plasmodium</taxon>
    </lineage>
</organism>
<feature type="chain" id="PRO_5008521353" description="SICA antigen" evidence="2">
    <location>
        <begin position="21"/>
        <end position="181"/>
    </location>
</feature>
<dbReference type="EMBL" id="CP016246">
    <property type="protein sequence ID" value="ANQ07638.1"/>
    <property type="molecule type" value="Genomic_DNA"/>
</dbReference>
<evidence type="ECO:0000256" key="2">
    <source>
        <dbReference type="SAM" id="SignalP"/>
    </source>
</evidence>
<dbReference type="AlphaFoldDB" id="A0A1B1DY02"/>